<accession>A0A150XF32</accession>
<protein>
    <recommendedName>
        <fullName evidence="1">Phospholipase D-like domain-containing protein</fullName>
    </recommendedName>
</protein>
<organism evidence="2 3">
    <name type="scientific">Roseivirga spongicola</name>
    <dbReference type="NCBI Taxonomy" id="333140"/>
    <lineage>
        <taxon>Bacteria</taxon>
        <taxon>Pseudomonadati</taxon>
        <taxon>Bacteroidota</taxon>
        <taxon>Cytophagia</taxon>
        <taxon>Cytophagales</taxon>
        <taxon>Roseivirgaceae</taxon>
        <taxon>Roseivirga</taxon>
    </lineage>
</organism>
<dbReference type="SUPFAM" id="SSF56024">
    <property type="entry name" value="Phospholipase D/nuclease"/>
    <property type="match status" value="1"/>
</dbReference>
<evidence type="ECO:0000313" key="3">
    <source>
        <dbReference type="Proteomes" id="UP000075606"/>
    </source>
</evidence>
<dbReference type="AlphaFoldDB" id="A0A150XF32"/>
<evidence type="ECO:0000259" key="1">
    <source>
        <dbReference type="Pfam" id="PF13091"/>
    </source>
</evidence>
<dbReference type="EMBL" id="LRPC01000001">
    <property type="protein sequence ID" value="KYG77320.1"/>
    <property type="molecule type" value="Genomic_DNA"/>
</dbReference>
<comment type="caution">
    <text evidence="2">The sequence shown here is derived from an EMBL/GenBank/DDBJ whole genome shotgun (WGS) entry which is preliminary data.</text>
</comment>
<sequence length="263" mass="30162">MARDDVFFFTQNELVNELEKLIIESKKELWLFTPYINLNQRFEYALRKRIDSSNWKVKVLCRSVQEKDFALKSQKLFCELPNIEIRSNENLHAKVYVNDFDILITSMNLYSHSILHNIEFGVKIGYNNKGIIGNPIESLGEIATDTADLISRKLLGKTKIGVDPFKELPHLFRISKPEFKKENGVIIEDNLPTGKLSATKLSKKLGISKSDFDQKIKSLGLVDDKVITSKGKSAGLSMRVWKKENETSKYIVYPEDLDLDKSN</sequence>
<name>A0A150XF32_9BACT</name>
<dbReference type="STRING" id="333140.AWW68_00705"/>
<evidence type="ECO:0000313" key="2">
    <source>
        <dbReference type="EMBL" id="KYG77320.1"/>
    </source>
</evidence>
<dbReference type="Pfam" id="PF13091">
    <property type="entry name" value="PLDc_2"/>
    <property type="match status" value="1"/>
</dbReference>
<reference evidence="2 3" key="1">
    <citation type="submission" date="2016-01" db="EMBL/GenBank/DDBJ databases">
        <title>Genome sequencing of Roseivirga spongicola UST030701-084.</title>
        <authorList>
            <person name="Selvaratnam C."/>
            <person name="Thevarajoo S."/>
            <person name="Goh K.M."/>
            <person name="Ee R."/>
            <person name="Chan K.-G."/>
            <person name="Chong C.S."/>
        </authorList>
    </citation>
    <scope>NUCLEOTIDE SEQUENCE [LARGE SCALE GENOMIC DNA]</scope>
    <source>
        <strain evidence="2 3">UST030701-084</strain>
    </source>
</reference>
<dbReference type="InterPro" id="IPR025202">
    <property type="entry name" value="PLD-like_dom"/>
</dbReference>
<dbReference type="RefSeq" id="WP_068215537.1">
    <property type="nucleotide sequence ID" value="NZ_CP139724.1"/>
</dbReference>
<gene>
    <name evidence="2" type="ORF">AWW68_00705</name>
</gene>
<dbReference type="Proteomes" id="UP000075606">
    <property type="component" value="Unassembled WGS sequence"/>
</dbReference>
<dbReference type="OrthoDB" id="5500241at2"/>
<proteinExistence type="predicted"/>
<feature type="domain" description="Phospholipase D-like" evidence="1">
    <location>
        <begin position="20"/>
        <end position="124"/>
    </location>
</feature>
<dbReference type="Gene3D" id="3.30.870.10">
    <property type="entry name" value="Endonuclease Chain A"/>
    <property type="match status" value="1"/>
</dbReference>
<keyword evidence="3" id="KW-1185">Reference proteome</keyword>